<dbReference type="InterPro" id="IPR007421">
    <property type="entry name" value="Schlafen_AlbA_2_dom"/>
</dbReference>
<dbReference type="PANTHER" id="PTHR30595:SF6">
    <property type="entry name" value="SCHLAFEN ALBA-2 DOMAIN-CONTAINING PROTEIN"/>
    <property type="match status" value="1"/>
</dbReference>
<reference evidence="3" key="1">
    <citation type="submission" date="2017-04" db="EMBL/GenBank/DDBJ databases">
        <authorList>
            <person name="Varghese N."/>
            <person name="Submissions S."/>
        </authorList>
    </citation>
    <scope>NUCLEOTIDE SEQUENCE [LARGE SCALE GENOMIC DNA]</scope>
    <source>
        <strain evidence="3">USBA 82</strain>
    </source>
</reference>
<dbReference type="OrthoDB" id="1515at2"/>
<feature type="domain" description="Schlafen AlbA-2" evidence="1">
    <location>
        <begin position="14"/>
        <end position="127"/>
    </location>
</feature>
<dbReference type="Pfam" id="PF13749">
    <property type="entry name" value="HATPase_c_4"/>
    <property type="match status" value="1"/>
</dbReference>
<dbReference type="EMBL" id="FXBB01000040">
    <property type="protein sequence ID" value="SMG46594.1"/>
    <property type="molecule type" value="Genomic_DNA"/>
</dbReference>
<dbReference type="GO" id="GO:0004386">
    <property type="term" value="F:helicase activity"/>
    <property type="evidence" value="ECO:0007669"/>
    <property type="project" value="UniProtKB-KW"/>
</dbReference>
<keyword evidence="2" id="KW-0378">Hydrolase</keyword>
<dbReference type="Pfam" id="PF04326">
    <property type="entry name" value="SLFN_AlbA_2"/>
    <property type="match status" value="1"/>
</dbReference>
<proteinExistence type="predicted"/>
<protein>
    <submittedName>
        <fullName evidence="2">ATP-dependent DNA helicase RecG</fullName>
    </submittedName>
</protein>
<evidence type="ECO:0000259" key="1">
    <source>
        <dbReference type="Pfam" id="PF04326"/>
    </source>
</evidence>
<dbReference type="STRING" id="561720.SAMN06275492_14018"/>
<accession>A0A1X7KZD6</accession>
<dbReference type="AlphaFoldDB" id="A0A1X7KZD6"/>
<keyword evidence="2" id="KW-0547">Nucleotide-binding</keyword>
<name>A0A1X7KZD6_9BACT</name>
<organism evidence="2 3">
    <name type="scientific">Dethiosulfovibrio salsuginis</name>
    <dbReference type="NCBI Taxonomy" id="561720"/>
    <lineage>
        <taxon>Bacteria</taxon>
        <taxon>Thermotogati</taxon>
        <taxon>Synergistota</taxon>
        <taxon>Synergistia</taxon>
        <taxon>Synergistales</taxon>
        <taxon>Dethiosulfovibrionaceae</taxon>
        <taxon>Dethiosulfovibrio</taxon>
    </lineage>
</organism>
<dbReference type="InterPro" id="IPR038475">
    <property type="entry name" value="RecG_C_sf"/>
</dbReference>
<dbReference type="PANTHER" id="PTHR30595">
    <property type="entry name" value="GLPR-RELATED TRANSCRIPTIONAL REPRESSOR"/>
    <property type="match status" value="1"/>
</dbReference>
<dbReference type="Gene3D" id="3.30.950.30">
    <property type="entry name" value="Schlafen, AAA domain"/>
    <property type="match status" value="1"/>
</dbReference>
<keyword evidence="2" id="KW-0067">ATP-binding</keyword>
<dbReference type="Proteomes" id="UP000193355">
    <property type="component" value="Unassembled WGS sequence"/>
</dbReference>
<keyword evidence="3" id="KW-1185">Reference proteome</keyword>
<gene>
    <name evidence="2" type="ORF">SAMN06275492_14018</name>
</gene>
<dbReference type="RefSeq" id="WP_085545472.1">
    <property type="nucleotide sequence ID" value="NZ_FXBB01000040.1"/>
</dbReference>
<dbReference type="InterPro" id="IPR038461">
    <property type="entry name" value="Schlafen_AlbA_2_dom_sf"/>
</dbReference>
<evidence type="ECO:0000313" key="3">
    <source>
        <dbReference type="Proteomes" id="UP000193355"/>
    </source>
</evidence>
<keyword evidence="2" id="KW-0347">Helicase</keyword>
<evidence type="ECO:0000313" key="2">
    <source>
        <dbReference type="EMBL" id="SMG46594.1"/>
    </source>
</evidence>
<sequence length="382" mass="42558">MEIVDILQILSQGEDSKNQFKKNVVNADSLAAELVAFSNTLGGKFFIGVDDDGEIIGLEQKDIQNFNQLLSNTASQNVRPAINPLTEIFTIDGKRILVVDVPKGNNKPYQDKNGVIWVKNGSDKRRATSREEIQRLFQESGMIHGDVSPVNGITVADLDMAYFKAFFEKRYGKSLEDQEIPLGQLITNLNLGRDGILNVTGALLFSNFPEMYLPAYIVKAAVFPGTNIATEEYIDSRDISGKMSDVFQKTINFMLENVKHVQGEQGVNSVGKPEIPRVVLEELVANALVHRDYFISAPVRVFVFSDRIEIISPGHLPNNLTVENIKAGNSNTRNPVLASFAYQILPYRGFGSGIIRALAQYPDIEFIDDREGNIFKCVILRR</sequence>
<dbReference type="Gene3D" id="3.30.565.60">
    <property type="match status" value="1"/>
</dbReference>